<evidence type="ECO:0000256" key="3">
    <source>
        <dbReference type="ARBA" id="ARBA00023163"/>
    </source>
</evidence>
<dbReference type="GO" id="GO:0003677">
    <property type="term" value="F:DNA binding"/>
    <property type="evidence" value="ECO:0007669"/>
    <property type="project" value="UniProtKB-KW"/>
</dbReference>
<dbReference type="SUPFAM" id="SSF75516">
    <property type="entry name" value="Pheromone-binding domain of LuxR-like quorum-sensing transcription factors"/>
    <property type="match status" value="1"/>
</dbReference>
<evidence type="ECO:0000256" key="2">
    <source>
        <dbReference type="ARBA" id="ARBA00023125"/>
    </source>
</evidence>
<dbReference type="SMART" id="SM00421">
    <property type="entry name" value="HTH_LUXR"/>
    <property type="match status" value="1"/>
</dbReference>
<dbReference type="InterPro" id="IPR000792">
    <property type="entry name" value="Tscrpt_reg_LuxR_C"/>
</dbReference>
<dbReference type="OrthoDB" id="9774661at2"/>
<dbReference type="PROSITE" id="PS00622">
    <property type="entry name" value="HTH_LUXR_1"/>
    <property type="match status" value="1"/>
</dbReference>
<dbReference type="Gene3D" id="1.10.10.10">
    <property type="entry name" value="Winged helix-like DNA-binding domain superfamily/Winged helix DNA-binding domain"/>
    <property type="match status" value="1"/>
</dbReference>
<reference evidence="6 7" key="2">
    <citation type="submission" date="2017-08" db="EMBL/GenBank/DDBJ databases">
        <authorList>
            <person name="de Groot N.N."/>
        </authorList>
    </citation>
    <scope>NUCLEOTIDE SEQUENCE [LARGE SCALE GENOMIC DNA]</scope>
    <source>
        <strain evidence="6">Orrdi1</strain>
    </source>
</reference>
<evidence type="ECO:0000313" key="7">
    <source>
        <dbReference type="Proteomes" id="UP000078558"/>
    </source>
</evidence>
<evidence type="ECO:0000313" key="5">
    <source>
        <dbReference type="EMBL" id="SBT27677.1"/>
    </source>
</evidence>
<proteinExistence type="predicted"/>
<dbReference type="PROSITE" id="PS50043">
    <property type="entry name" value="HTH_LUXR_2"/>
    <property type="match status" value="1"/>
</dbReference>
<dbReference type="InterPro" id="IPR005143">
    <property type="entry name" value="TF_LuxR_autoind-bd_dom"/>
</dbReference>
<dbReference type="Proteomes" id="UP000078558">
    <property type="component" value="Chromosome I"/>
</dbReference>
<protein>
    <submittedName>
        <fullName evidence="5">Transcriptional regulator RhlR</fullName>
    </submittedName>
</protein>
<dbReference type="AlphaFoldDB" id="A0A1C3K8I8"/>
<accession>A0A1C3K8I8</accession>
<sequence length="239" mass="25961">MNQWVQELLALALFDETASEQAVFRKIQATARALGFEYCAYGRRGPLPLSKPAVQMINTYPASWQTHYARAGYLAVDPTVAHGRRSTQPLVWNDAIFAATPELWADARAAGLRVGWAQSSLDGYGVGGMLSLVRSKEPLGLAELAAKEAAMRWLTQVTHLTMSRAMGPAPQGHASVSLTPRETEILKWHADGKTAEEISDILLISVDTVKFHTRNAAQKLGAPNKTAAVVRAVMLGLLN</sequence>
<dbReference type="PRINTS" id="PR00038">
    <property type="entry name" value="HTHLUXR"/>
</dbReference>
<dbReference type="KEGG" id="odi:ODI_R1513"/>
<evidence type="ECO:0000256" key="1">
    <source>
        <dbReference type="ARBA" id="ARBA00023015"/>
    </source>
</evidence>
<keyword evidence="3" id="KW-0804">Transcription</keyword>
<dbReference type="PANTHER" id="PTHR44688">
    <property type="entry name" value="DNA-BINDING TRANSCRIPTIONAL ACTIVATOR DEVR_DOSR"/>
    <property type="match status" value="1"/>
</dbReference>
<evidence type="ECO:0000313" key="6">
    <source>
        <dbReference type="EMBL" id="SOE48568.1"/>
    </source>
</evidence>
<dbReference type="InterPro" id="IPR036388">
    <property type="entry name" value="WH-like_DNA-bd_sf"/>
</dbReference>
<dbReference type="InterPro" id="IPR016032">
    <property type="entry name" value="Sig_transdc_resp-reg_C-effctor"/>
</dbReference>
<keyword evidence="2" id="KW-0238">DNA-binding</keyword>
<dbReference type="PANTHER" id="PTHR44688:SF16">
    <property type="entry name" value="DNA-BINDING TRANSCRIPTIONAL ACTIVATOR DEVR_DOSR"/>
    <property type="match status" value="1"/>
</dbReference>
<dbReference type="SUPFAM" id="SSF46894">
    <property type="entry name" value="C-terminal effector domain of the bipartite response regulators"/>
    <property type="match status" value="1"/>
</dbReference>
<evidence type="ECO:0000259" key="4">
    <source>
        <dbReference type="PROSITE" id="PS50043"/>
    </source>
</evidence>
<dbReference type="GO" id="GO:0006355">
    <property type="term" value="P:regulation of DNA-templated transcription"/>
    <property type="evidence" value="ECO:0007669"/>
    <property type="project" value="InterPro"/>
</dbReference>
<keyword evidence="7" id="KW-1185">Reference proteome</keyword>
<keyword evidence="1" id="KW-0805">Transcription regulation</keyword>
<dbReference type="CDD" id="cd06170">
    <property type="entry name" value="LuxR_C_like"/>
    <property type="match status" value="1"/>
</dbReference>
<dbReference type="STRING" id="1851544.ODI_00666"/>
<dbReference type="Pfam" id="PF00196">
    <property type="entry name" value="GerE"/>
    <property type="match status" value="1"/>
</dbReference>
<dbReference type="EMBL" id="FLRC01000055">
    <property type="protein sequence ID" value="SBT27677.1"/>
    <property type="molecule type" value="Genomic_DNA"/>
</dbReference>
<gene>
    <name evidence="5" type="ORF">ODI_00666</name>
    <name evidence="6" type="ORF">ODI_R1513</name>
</gene>
<feature type="domain" description="HTH luxR-type" evidence="4">
    <location>
        <begin position="171"/>
        <end position="236"/>
    </location>
</feature>
<dbReference type="EMBL" id="LT907988">
    <property type="protein sequence ID" value="SOE48568.1"/>
    <property type="molecule type" value="Genomic_DNA"/>
</dbReference>
<dbReference type="Pfam" id="PF03472">
    <property type="entry name" value="Autoind_bind"/>
    <property type="match status" value="1"/>
</dbReference>
<dbReference type="Gene3D" id="3.30.450.80">
    <property type="entry name" value="Transcription factor LuxR-like, autoinducer-binding domain"/>
    <property type="match status" value="1"/>
</dbReference>
<dbReference type="InterPro" id="IPR036693">
    <property type="entry name" value="TF_LuxR_autoind-bd_dom_sf"/>
</dbReference>
<reference evidence="5 7" key="1">
    <citation type="submission" date="2016-06" db="EMBL/GenBank/DDBJ databases">
        <authorList>
            <person name="Kjaerup R.B."/>
            <person name="Dalgaard T.S."/>
            <person name="Juul-Madsen H.R."/>
        </authorList>
    </citation>
    <scope>NUCLEOTIDE SEQUENCE [LARGE SCALE GENOMIC DNA]</scope>
    <source>
        <strain evidence="5">Orrdi1</strain>
    </source>
</reference>
<name>A0A1C3K8I8_9BURK</name>
<organism evidence="5 7">
    <name type="scientific">Orrella dioscoreae</name>
    <dbReference type="NCBI Taxonomy" id="1851544"/>
    <lineage>
        <taxon>Bacteria</taxon>
        <taxon>Pseudomonadati</taxon>
        <taxon>Pseudomonadota</taxon>
        <taxon>Betaproteobacteria</taxon>
        <taxon>Burkholderiales</taxon>
        <taxon>Alcaligenaceae</taxon>
        <taxon>Orrella</taxon>
    </lineage>
</organism>
<dbReference type="RefSeq" id="WP_067759666.1">
    <property type="nucleotide sequence ID" value="NZ_LT907988.1"/>
</dbReference>